<evidence type="ECO:0000313" key="4">
    <source>
        <dbReference type="Proteomes" id="UP000464787"/>
    </source>
</evidence>
<dbReference type="PANTHER" id="PTHR42928:SF5">
    <property type="entry name" value="BLR1237 PROTEIN"/>
    <property type="match status" value="1"/>
</dbReference>
<sequence length="332" mass="34984">MNKLLERWTRHLAASAMALAAVWAALGSGAAQAAYPDRPIRLIVGFPPGQATDVIARMLGKVLQDALGQPVVVENRPGAGGINGTVEAIRAAPDGYTLLVSSSGPLSVNPSLYAKLPYAPEKDLEPVSMLVRLPLYLAVNPSFPAKTFDEFLKLVKASPGKYDYASAGNGVTSHLTMELIKSQFGLFLLHVPYRGSGQAVSDVMAGQVPAIVDTGPAILPNMAAGKLRVLAVTTRERSSLTPAIASIAELSGTSFDVAAWVGLVAPRGVPPEIVEQLHKTIALHWTKPEVKSQMAALGGESVTMPPAAFRTYIAEETVKFARAVKISGAKVD</sequence>
<evidence type="ECO:0000256" key="2">
    <source>
        <dbReference type="SAM" id="SignalP"/>
    </source>
</evidence>
<feature type="signal peptide" evidence="2">
    <location>
        <begin position="1"/>
        <end position="33"/>
    </location>
</feature>
<keyword evidence="2" id="KW-0732">Signal</keyword>
<dbReference type="KEGG" id="xyk:GT347_03975"/>
<protein>
    <submittedName>
        <fullName evidence="3">Tripartite tricarboxylate transporter substrate binding protein</fullName>
    </submittedName>
</protein>
<gene>
    <name evidence="3" type="ORF">GT347_03975</name>
</gene>
<proteinExistence type="inferred from homology"/>
<dbReference type="InterPro" id="IPR005064">
    <property type="entry name" value="BUG"/>
</dbReference>
<evidence type="ECO:0000256" key="1">
    <source>
        <dbReference type="ARBA" id="ARBA00006987"/>
    </source>
</evidence>
<reference evidence="3 4" key="1">
    <citation type="submission" date="2020-01" db="EMBL/GenBank/DDBJ databases">
        <title>Genome sequencing of strain KACC 21265.</title>
        <authorList>
            <person name="Heo J."/>
            <person name="Kim S.-J."/>
            <person name="Kim J.-S."/>
            <person name="Hong S.-B."/>
            <person name="Kwon S.-W."/>
        </authorList>
    </citation>
    <scope>NUCLEOTIDE SEQUENCE [LARGE SCALE GENOMIC DNA]</scope>
    <source>
        <strain evidence="3 4">KACC 21265</strain>
    </source>
</reference>
<organism evidence="3 4">
    <name type="scientific">Xylophilus rhododendri</name>
    <dbReference type="NCBI Taxonomy" id="2697032"/>
    <lineage>
        <taxon>Bacteria</taxon>
        <taxon>Pseudomonadati</taxon>
        <taxon>Pseudomonadota</taxon>
        <taxon>Betaproteobacteria</taxon>
        <taxon>Burkholderiales</taxon>
        <taxon>Xylophilus</taxon>
    </lineage>
</organism>
<dbReference type="PANTHER" id="PTHR42928">
    <property type="entry name" value="TRICARBOXYLATE-BINDING PROTEIN"/>
    <property type="match status" value="1"/>
</dbReference>
<name>A0A857J2T2_9BURK</name>
<dbReference type="Gene3D" id="3.40.190.10">
    <property type="entry name" value="Periplasmic binding protein-like II"/>
    <property type="match status" value="1"/>
</dbReference>
<comment type="similarity">
    <text evidence="1">Belongs to the UPF0065 (bug) family.</text>
</comment>
<evidence type="ECO:0000313" key="3">
    <source>
        <dbReference type="EMBL" id="QHI97208.1"/>
    </source>
</evidence>
<dbReference type="Gene3D" id="3.40.190.150">
    <property type="entry name" value="Bordetella uptake gene, domain 1"/>
    <property type="match status" value="1"/>
</dbReference>
<accession>A0A857J2T2</accession>
<dbReference type="RefSeq" id="WP_160550726.1">
    <property type="nucleotide sequence ID" value="NZ_CP047650.1"/>
</dbReference>
<feature type="chain" id="PRO_5032491930" evidence="2">
    <location>
        <begin position="34"/>
        <end position="332"/>
    </location>
</feature>
<keyword evidence="4" id="KW-1185">Reference proteome</keyword>
<dbReference type="SUPFAM" id="SSF53850">
    <property type="entry name" value="Periplasmic binding protein-like II"/>
    <property type="match status" value="1"/>
</dbReference>
<dbReference type="Pfam" id="PF03401">
    <property type="entry name" value="TctC"/>
    <property type="match status" value="1"/>
</dbReference>
<dbReference type="EMBL" id="CP047650">
    <property type="protein sequence ID" value="QHI97208.1"/>
    <property type="molecule type" value="Genomic_DNA"/>
</dbReference>
<dbReference type="Proteomes" id="UP000464787">
    <property type="component" value="Chromosome"/>
</dbReference>
<dbReference type="PIRSF" id="PIRSF017082">
    <property type="entry name" value="YflP"/>
    <property type="match status" value="1"/>
</dbReference>
<dbReference type="InterPro" id="IPR042100">
    <property type="entry name" value="Bug_dom1"/>
</dbReference>
<dbReference type="AlphaFoldDB" id="A0A857J2T2"/>
<dbReference type="CDD" id="cd13578">
    <property type="entry name" value="PBP2_Bug27"/>
    <property type="match status" value="1"/>
</dbReference>